<organism evidence="4 5">
    <name type="scientific">Clostridium polyendosporum</name>
    <dbReference type="NCBI Taxonomy" id="69208"/>
    <lineage>
        <taxon>Bacteria</taxon>
        <taxon>Bacillati</taxon>
        <taxon>Bacillota</taxon>
        <taxon>Clostridia</taxon>
        <taxon>Eubacteriales</taxon>
        <taxon>Clostridiaceae</taxon>
        <taxon>Clostridium</taxon>
    </lineage>
</organism>
<evidence type="ECO:0000313" key="4">
    <source>
        <dbReference type="EMBL" id="GIM28212.1"/>
    </source>
</evidence>
<dbReference type="PIRSF" id="PIRSF000808">
    <property type="entry name" value="GalT"/>
    <property type="match status" value="1"/>
</dbReference>
<accession>A0A919RXC9</accession>
<dbReference type="InterPro" id="IPR001937">
    <property type="entry name" value="GalP_UDPtransf1"/>
</dbReference>
<proteinExistence type="predicted"/>
<comment type="caution">
    <text evidence="4">The sequence shown here is derived from an EMBL/GenBank/DDBJ whole genome shotgun (WGS) entry which is preliminary data.</text>
</comment>
<evidence type="ECO:0000256" key="1">
    <source>
        <dbReference type="PIRSR" id="PIRSR000808-1"/>
    </source>
</evidence>
<reference evidence="4" key="1">
    <citation type="submission" date="2021-03" db="EMBL/GenBank/DDBJ databases">
        <title>Taxonomic study of Clostridium polyendosporum from meadow-gley soil under rice.</title>
        <authorList>
            <person name="Kobayashi H."/>
            <person name="Tanizawa Y."/>
            <person name="Yagura M."/>
        </authorList>
    </citation>
    <scope>NUCLEOTIDE SEQUENCE</scope>
    <source>
        <strain evidence="4">JCM 30710</strain>
    </source>
</reference>
<feature type="binding site" evidence="2">
    <location>
        <position position="147"/>
    </location>
    <ligand>
        <name>Zn(2+)</name>
        <dbReference type="ChEBI" id="CHEBI:29105"/>
    </ligand>
</feature>
<dbReference type="AlphaFoldDB" id="A0A919RXC9"/>
<dbReference type="GO" id="GO:0006012">
    <property type="term" value="P:galactose metabolic process"/>
    <property type="evidence" value="ECO:0007669"/>
    <property type="project" value="InterPro"/>
</dbReference>
<dbReference type="Gene3D" id="3.30.428.10">
    <property type="entry name" value="HIT-like"/>
    <property type="match status" value="2"/>
</dbReference>
<comment type="cofactor">
    <cofactor evidence="2">
        <name>Zn(2+)</name>
        <dbReference type="ChEBI" id="CHEBI:29105"/>
    </cofactor>
    <text evidence="2">Binds 1 zinc ion per subunit.</text>
</comment>
<dbReference type="GO" id="GO:0008108">
    <property type="term" value="F:UDP-glucose:hexose-1-phosphate uridylyltransferase activity"/>
    <property type="evidence" value="ECO:0007669"/>
    <property type="project" value="InterPro"/>
</dbReference>
<keyword evidence="4" id="KW-0808">Transferase</keyword>
<dbReference type="GO" id="GO:0008270">
    <property type="term" value="F:zinc ion binding"/>
    <property type="evidence" value="ECO:0007669"/>
    <property type="project" value="InterPro"/>
</dbReference>
<dbReference type="PANTHER" id="PTHR42763:SF2">
    <property type="entry name" value="ADP-GLUCOSE PHOSPHORYLASE"/>
    <property type="match status" value="1"/>
</dbReference>
<keyword evidence="5" id="KW-1185">Reference proteome</keyword>
<keyword evidence="2" id="KW-0862">Zinc</keyword>
<keyword evidence="2" id="KW-0479">Metal-binding</keyword>
<evidence type="ECO:0000259" key="3">
    <source>
        <dbReference type="Pfam" id="PF16268"/>
    </source>
</evidence>
<dbReference type="Pfam" id="PF16268">
    <property type="entry name" value="DUF4921"/>
    <property type="match status" value="1"/>
</dbReference>
<feature type="active site" description="Tele-UMP-histidine intermediate" evidence="1">
    <location>
        <position position="149"/>
    </location>
</feature>
<dbReference type="InterPro" id="IPR032576">
    <property type="entry name" value="DUF4921"/>
</dbReference>
<sequence>MNELRNDLINKRQVIIAKERGKRPMDFKEEEVSLEKVLKKIDCPFCEGNEEETPLAVLTMGDPWNVRVFPNKYPVVTLEGSGIKGYHYVVVEGRDHCKSISEYSNEELKEILQAYKIMVQQCFEDEDIKYIQILKNYKRGAGASLEHPHSQIIALNVIPDGKAQREKCLLCEEVEKEFEEKVRVIDSEGDFIAYAPYGSAFQYQIRIVPQCHKSSYHLEFKDNDFDELTILLKRLFKSINQAIGDIPMNICYHFSKDRELTTHFYIEIIPRLSFQAGFEQGSGVFINTVAPEDAALLLRKFI</sequence>
<evidence type="ECO:0000313" key="5">
    <source>
        <dbReference type="Proteomes" id="UP000679179"/>
    </source>
</evidence>
<feature type="binding site" evidence="2">
    <location>
        <position position="46"/>
    </location>
    <ligand>
        <name>Zn(2+)</name>
        <dbReference type="ChEBI" id="CHEBI:29105"/>
    </ligand>
</feature>
<evidence type="ECO:0000256" key="2">
    <source>
        <dbReference type="PIRSR" id="PIRSR000808-3"/>
    </source>
</evidence>
<dbReference type="SUPFAM" id="SSF54197">
    <property type="entry name" value="HIT-like"/>
    <property type="match status" value="2"/>
</dbReference>
<dbReference type="Proteomes" id="UP000679179">
    <property type="component" value="Unassembled WGS sequence"/>
</dbReference>
<dbReference type="InterPro" id="IPR036265">
    <property type="entry name" value="HIT-like_sf"/>
</dbReference>
<dbReference type="EMBL" id="BOPZ01000005">
    <property type="protein sequence ID" value="GIM28212.1"/>
    <property type="molecule type" value="Genomic_DNA"/>
</dbReference>
<dbReference type="InterPro" id="IPR053177">
    <property type="entry name" value="ADP-glucose_phosphorylase"/>
</dbReference>
<feature type="binding site" evidence="2">
    <location>
        <position position="43"/>
    </location>
    <ligand>
        <name>Zn(2+)</name>
        <dbReference type="ChEBI" id="CHEBI:29105"/>
    </ligand>
</feature>
<protein>
    <submittedName>
        <fullName evidence="4">Galactose-1-phosphate uridylyltransferase</fullName>
    </submittedName>
</protein>
<dbReference type="RefSeq" id="WP_212902954.1">
    <property type="nucleotide sequence ID" value="NZ_BOPZ01000005.1"/>
</dbReference>
<feature type="domain" description="DUF4921" evidence="3">
    <location>
        <begin position="106"/>
        <end position="293"/>
    </location>
</feature>
<name>A0A919RXC9_9CLOT</name>
<dbReference type="PANTHER" id="PTHR42763">
    <property type="entry name" value="ADP-GLUCOSE PHOSPHORYLASE"/>
    <property type="match status" value="1"/>
</dbReference>
<gene>
    <name evidence="4" type="primary">galT_1</name>
    <name evidence="4" type="ORF">CPJCM30710_08780</name>
</gene>
<feature type="binding site" evidence="2">
    <location>
        <position position="96"/>
    </location>
    <ligand>
        <name>Zn(2+)</name>
        <dbReference type="ChEBI" id="CHEBI:29105"/>
    </ligand>
</feature>
<keyword evidence="4" id="KW-0548">Nucleotidyltransferase</keyword>